<accession>A0A1J4KNW0</accession>
<protein>
    <submittedName>
        <fullName evidence="2">Uncharacterized protein</fullName>
    </submittedName>
</protein>
<evidence type="ECO:0000256" key="1">
    <source>
        <dbReference type="SAM" id="MobiDB-lite"/>
    </source>
</evidence>
<sequence length="1253" mass="145061">METISIGLKERYKKGIPGQKIQCVCQINESEYLFCTKTNVFNISKYKSSKSFNYCFKCCIYIKELNVICALSASVPNVVFLSMRSGYPIFCEAYRLQNSLYNTIIYTHKTGKLIIAGNTIEIFELIHERKLFEIDPVITLKPKLSVSCQKMVSKVYFDEKRQLLFAPTKCGYMTIDVNNNIFVKQDEISDLPFLTVATYNTENIAKQNTSKVFKKLLTTDSYGDLILWSNSNKPIRKYPCLNEPVSLCEFINNEYVLFITISNRAILFDIKTGKSLHLASFETKILSMNIISPKFVALKTEYFYVEYQINIPFEFFSRMVTHPTKIQRIPSFFASARVGICLSDGIFSLYSPDIKMLLLEVGTTSSLKIKDFVYDRKSSLRIGNNILQNTTDIYKSTCTLRTITSETQMNTSNHKYRNERIFFLYENGKVYLFDSIYDHFVLNSEFKSIAMKEFAMTYLFGLSKQPIFVGTSQSGELITLDYDALDVLSRSSFRKYPPQSSHIHHKSNSIYFIYDFEIIKISLLTKEIIEIENVQVKPKMVSIEDDLMIIVYENQTIILRNLDNKSEERIKLLEVVTYLTVQYNTFIIVTDHQTIRIGHSFENYAVIEMPFTVFTVGFLNPDLDILIGLDFETMKVKRNQWYPYIDKLVDCPMDDSNIKNETVISHIRMSKSTIIPKDSLLYSNNHPQKLTSSSVLRSNNSPQMKRMRHRFQQIKIKAAETQKRVLPVLPPFLHVMEEEKCQDIEQNDDKLKDIQFLRLFGDIEKSINDQGNQIDKENQDKSKNDIKIISSGLNEKDHIDKPKHRKRKKIKRKSSQVIQNNDNQTEICNSNDNISNIICNNQSGSLECDNRMSLGNSKGNNKEYSLDNGCKLTVENECVSITDDKFNPITSNETKSILCDETKSILCDETKSILCDEPKTLCDETKSILCDEPKTLCDKTKILCDEPKTLCDEVHIESKVNNSFNEELTVPHCDTTDINLSKKITCDINIPDISLDNLINSEEITSVMQNNKDFSLNRLNQRDNDWEQMYDVVPPFESPTTTNVRFKNYNSNNINMDAQSENQLVNNWNKNEINREINYICEQNLPDLIPNIVINQNLDIANLENNQITKENIFSNIDNQQFMIRNTKICRIKKTLSSPDLILLQSKLGNAKIFIKRNNEFKKGEFPSISINLIEKVMKRTRSEYKLVKTIDQNETNKTTRPIAPINIDRETKINFNQAQRRRSLVPRRREDNHPIGNVELAIKIFRPLEKKK</sequence>
<dbReference type="AlphaFoldDB" id="A0A1J4KNW0"/>
<keyword evidence="3" id="KW-1185">Reference proteome</keyword>
<dbReference type="InterPro" id="IPR036322">
    <property type="entry name" value="WD40_repeat_dom_sf"/>
</dbReference>
<feature type="compositionally biased region" description="Polar residues" evidence="1">
    <location>
        <begin position="815"/>
        <end position="825"/>
    </location>
</feature>
<evidence type="ECO:0000313" key="2">
    <source>
        <dbReference type="EMBL" id="OHT11390.1"/>
    </source>
</evidence>
<dbReference type="OrthoDB" id="10672103at2759"/>
<feature type="compositionally biased region" description="Basic residues" evidence="1">
    <location>
        <begin position="801"/>
        <end position="814"/>
    </location>
</feature>
<feature type="region of interest" description="Disordered" evidence="1">
    <location>
        <begin position="789"/>
        <end position="825"/>
    </location>
</feature>
<name>A0A1J4KNW0_9EUKA</name>
<dbReference type="Proteomes" id="UP000179807">
    <property type="component" value="Unassembled WGS sequence"/>
</dbReference>
<dbReference type="EMBL" id="MLAK01000589">
    <property type="protein sequence ID" value="OHT11390.1"/>
    <property type="molecule type" value="Genomic_DNA"/>
</dbReference>
<proteinExistence type="predicted"/>
<dbReference type="RefSeq" id="XP_068364526.1">
    <property type="nucleotide sequence ID" value="XM_068500650.1"/>
</dbReference>
<dbReference type="SUPFAM" id="SSF50978">
    <property type="entry name" value="WD40 repeat-like"/>
    <property type="match status" value="1"/>
</dbReference>
<comment type="caution">
    <text evidence="2">The sequence shown here is derived from an EMBL/GenBank/DDBJ whole genome shotgun (WGS) entry which is preliminary data.</text>
</comment>
<dbReference type="PANTHER" id="PTHR45532:SF1">
    <property type="entry name" value="WD REPEAT-CONTAINING PROTEIN 97"/>
    <property type="match status" value="1"/>
</dbReference>
<gene>
    <name evidence="2" type="ORF">TRFO_19199</name>
</gene>
<reference evidence="2" key="1">
    <citation type="submission" date="2016-10" db="EMBL/GenBank/DDBJ databases">
        <authorList>
            <person name="Benchimol M."/>
            <person name="Almeida L.G."/>
            <person name="Vasconcelos A.T."/>
            <person name="Perreira-Neves A."/>
            <person name="Rosa I.A."/>
            <person name="Tasca T."/>
            <person name="Bogo M.R."/>
            <person name="de Souza W."/>
        </authorList>
    </citation>
    <scope>NUCLEOTIDE SEQUENCE [LARGE SCALE GENOMIC DNA]</scope>
    <source>
        <strain evidence="2">K</strain>
    </source>
</reference>
<organism evidence="2 3">
    <name type="scientific">Tritrichomonas foetus</name>
    <dbReference type="NCBI Taxonomy" id="1144522"/>
    <lineage>
        <taxon>Eukaryota</taxon>
        <taxon>Metamonada</taxon>
        <taxon>Parabasalia</taxon>
        <taxon>Tritrichomonadida</taxon>
        <taxon>Tritrichomonadidae</taxon>
        <taxon>Tritrichomonas</taxon>
    </lineage>
</organism>
<dbReference type="GeneID" id="94835354"/>
<dbReference type="PANTHER" id="PTHR45532">
    <property type="entry name" value="WD REPEAT-CONTAINING PROTEIN 97"/>
    <property type="match status" value="1"/>
</dbReference>
<evidence type="ECO:0000313" key="3">
    <source>
        <dbReference type="Proteomes" id="UP000179807"/>
    </source>
</evidence>
<dbReference type="VEuPathDB" id="TrichDB:TRFO_19199"/>